<keyword evidence="2" id="KW-1185">Reference proteome</keyword>
<gene>
    <name evidence="1" type="ORF">C3920_14310</name>
</gene>
<evidence type="ECO:0008006" key="3">
    <source>
        <dbReference type="Google" id="ProtNLM"/>
    </source>
</evidence>
<comment type="caution">
    <text evidence="1">The sequence shown here is derived from an EMBL/GenBank/DDBJ whole genome shotgun (WGS) entry which is preliminary data.</text>
</comment>
<dbReference type="Proteomes" id="UP000248116">
    <property type="component" value="Unassembled WGS sequence"/>
</dbReference>
<reference evidence="1 2" key="1">
    <citation type="submission" date="2018-02" db="EMBL/GenBank/DDBJ databases">
        <authorList>
            <person name="Skraban J."/>
            <person name="Trcek J."/>
        </authorList>
    </citation>
    <scope>NUCLEOTIDE SEQUENCE [LARGE SCALE GENOMIC DNA]</scope>
    <source>
        <strain evidence="1 2">AV446</strain>
    </source>
</reference>
<organism evidence="1 2">
    <name type="scientific">Novacetimonas pomaceti</name>
    <dbReference type="NCBI Taxonomy" id="2021998"/>
    <lineage>
        <taxon>Bacteria</taxon>
        <taxon>Pseudomonadati</taxon>
        <taxon>Pseudomonadota</taxon>
        <taxon>Alphaproteobacteria</taxon>
        <taxon>Acetobacterales</taxon>
        <taxon>Acetobacteraceae</taxon>
        <taxon>Novacetimonas</taxon>
    </lineage>
</organism>
<protein>
    <recommendedName>
        <fullName evidence="3">GIY-YIG domain-containing protein</fullName>
    </recommendedName>
</protein>
<sequence>MASIEINWAETGPISIFEEAHKLGFDLRRYESQPADVKAAIKKLTINQIIRLIREAWRESYDHDYAPGKDFNRIVNGVYVISVGGGFAVSYGSLSSEVMYIGRGKIANRLRSHLVNWIFDMSLSLRDVPFKFFMETVGDGRSKGAFMDFEHFMLERFLKKFGDKPLINKIHGREGHIEHSFSGDWGRPFDNRTSKCFWAIRPSAQNAWFKEYRDE</sequence>
<proteinExistence type="predicted"/>
<name>A0ABX5P066_9PROT</name>
<accession>A0ABX5P066</accession>
<dbReference type="EMBL" id="PRCW01000122">
    <property type="protein sequence ID" value="PYD46589.1"/>
    <property type="molecule type" value="Genomic_DNA"/>
</dbReference>
<evidence type="ECO:0000313" key="1">
    <source>
        <dbReference type="EMBL" id="PYD46589.1"/>
    </source>
</evidence>
<evidence type="ECO:0000313" key="2">
    <source>
        <dbReference type="Proteomes" id="UP000248116"/>
    </source>
</evidence>